<keyword evidence="2" id="KW-1185">Reference proteome</keyword>
<dbReference type="EMBL" id="CBXF010000099">
    <property type="protein sequence ID" value="CDL83982.1"/>
    <property type="molecule type" value="Genomic_DNA"/>
</dbReference>
<accession>W1IZT0</accession>
<comment type="caution">
    <text evidence="1">The sequence shown here is derived from an EMBL/GenBank/DDBJ whole genome shotgun (WGS) entry which is preliminary data.</text>
</comment>
<evidence type="ECO:0000313" key="1">
    <source>
        <dbReference type="EMBL" id="CDL83982.1"/>
    </source>
</evidence>
<sequence length="47" mass="5467">MSVLVLSAVSDEHLSRQGKYDEKRRFYWLAWYGRLSIDAADDGRTGF</sequence>
<organism evidence="1 2">
    <name type="scientific">Xenorhabdus szentirmaii DSM 16338</name>
    <dbReference type="NCBI Taxonomy" id="1427518"/>
    <lineage>
        <taxon>Bacteria</taxon>
        <taxon>Pseudomonadati</taxon>
        <taxon>Pseudomonadota</taxon>
        <taxon>Gammaproteobacteria</taxon>
        <taxon>Enterobacterales</taxon>
        <taxon>Morganellaceae</taxon>
        <taxon>Xenorhabdus</taxon>
    </lineage>
</organism>
<protein>
    <submittedName>
        <fullName evidence="1">Uncharacterized protein</fullName>
    </submittedName>
</protein>
<evidence type="ECO:0000313" key="2">
    <source>
        <dbReference type="Proteomes" id="UP000019202"/>
    </source>
</evidence>
<name>W1IZT0_9GAMM</name>
<dbReference type="STRING" id="1427518.XSR1_40029"/>
<dbReference type="Proteomes" id="UP000019202">
    <property type="component" value="Unassembled WGS sequence"/>
</dbReference>
<gene>
    <name evidence="1" type="ORF">XSR1_40029</name>
</gene>
<dbReference type="AlphaFoldDB" id="W1IZT0"/>
<proteinExistence type="predicted"/>
<reference evidence="1" key="1">
    <citation type="submission" date="2013-11" db="EMBL/GenBank/DDBJ databases">
        <title>Draft genome sequence and annotation of the entomopathogenic bacteria, Xenorhabdus cabanillasi strain JM26 and Xenorhabdus szentirmai strain DSM 16338.</title>
        <authorList>
            <person name="Gualtieri M."/>
            <person name="Ogier J.C."/>
            <person name="Pages S."/>
            <person name="Givaudan A."/>
            <person name="Gaudriault S."/>
        </authorList>
    </citation>
    <scope>NUCLEOTIDE SEQUENCE [LARGE SCALE GENOMIC DNA]</scope>
    <source>
        <strain evidence="1">DSM 16338</strain>
    </source>
</reference>